<dbReference type="Pfam" id="PF03313">
    <property type="entry name" value="SDH_alpha"/>
    <property type="match status" value="1"/>
</dbReference>
<dbReference type="EMBL" id="BAAACI010000007">
    <property type="protein sequence ID" value="GAA0776796.1"/>
    <property type="molecule type" value="Genomic_DNA"/>
</dbReference>
<comment type="caution">
    <text evidence="3">The sequence shown here is derived from an EMBL/GenBank/DDBJ whole genome shotgun (WGS) entry which is preliminary data.</text>
</comment>
<evidence type="ECO:0000256" key="1">
    <source>
        <dbReference type="SAM" id="Phobius"/>
    </source>
</evidence>
<keyword evidence="4" id="KW-1185">Reference proteome</keyword>
<sequence>MDMGPSLGVTEPGAIAFATARARSYTKGEIKGINIHLNSGIYKNAFTCGIPNSTQVGNIFSAALGAVAGKWEKGLLSLEGINEDDNKKAQKLIDEHKVFAHLDRIDSEIYIRAVVETDKDTCEVIVKNHHTDIYEIKLNNNIIFKIEDNKVNDKENISEEDISEITNYTLEDFYNYCSTVDIDEISFLKDAYTVNMELFKEGLYSNRTKIVKQLIRSNNDEVKSKDEVKTSQVLTGGAIEARVIGLNKPAMSITGSGAHGIICTMPLYSSYSVNELTEEQLLRATALSYLITMYIKEYSGRLSAFCGCAIAAGTGMACALVFMKNGTLEQMKYTINNMASSITGMICDGGNVGCVMKGIVAVDAAYRSLELAMNNIYIEDIHGINGKTPEETMRYMGMIASPGMKETEKTILDIFTQKSNNGLKAT</sequence>
<feature type="transmembrane region" description="Helical" evidence="1">
    <location>
        <begin position="302"/>
        <end position="323"/>
    </location>
</feature>
<gene>
    <name evidence="3" type="ORF">GCM10008908_30780</name>
</gene>
<dbReference type="PANTHER" id="PTHR30501:SF2">
    <property type="entry name" value="UPF0597 PROTEIN YHAM"/>
    <property type="match status" value="1"/>
</dbReference>
<name>A0ABP3W8P7_CLOSU</name>
<proteinExistence type="predicted"/>
<keyword evidence="1" id="KW-0472">Membrane</keyword>
<keyword evidence="1" id="KW-0812">Transmembrane</keyword>
<dbReference type="PANTHER" id="PTHR30501">
    <property type="entry name" value="UPF0597 PROTEIN YHAM"/>
    <property type="match status" value="1"/>
</dbReference>
<keyword evidence="1" id="KW-1133">Transmembrane helix</keyword>
<dbReference type="Proteomes" id="UP001501047">
    <property type="component" value="Unassembled WGS sequence"/>
</dbReference>
<feature type="domain" description="Serine dehydratase-like alpha subunit" evidence="2">
    <location>
        <begin position="162"/>
        <end position="413"/>
    </location>
</feature>
<evidence type="ECO:0000313" key="3">
    <source>
        <dbReference type="EMBL" id="GAA0776796.1"/>
    </source>
</evidence>
<dbReference type="PIRSF" id="PIRSF006054">
    <property type="entry name" value="UCP006054"/>
    <property type="match status" value="1"/>
</dbReference>
<evidence type="ECO:0000313" key="4">
    <source>
        <dbReference type="Proteomes" id="UP001501047"/>
    </source>
</evidence>
<reference evidence="4" key="1">
    <citation type="journal article" date="2019" name="Int. J. Syst. Evol. Microbiol.">
        <title>The Global Catalogue of Microorganisms (GCM) 10K type strain sequencing project: providing services to taxonomists for standard genome sequencing and annotation.</title>
        <authorList>
            <consortium name="The Broad Institute Genomics Platform"/>
            <consortium name="The Broad Institute Genome Sequencing Center for Infectious Disease"/>
            <person name="Wu L."/>
            <person name="Ma J."/>
        </authorList>
    </citation>
    <scope>NUCLEOTIDE SEQUENCE [LARGE SCALE GENOMIC DNA]</scope>
    <source>
        <strain evidence="4">JCM 1417</strain>
    </source>
</reference>
<dbReference type="InterPro" id="IPR005130">
    <property type="entry name" value="Ser_deHydtase-like_asu"/>
</dbReference>
<accession>A0ABP3W8P7</accession>
<evidence type="ECO:0000259" key="2">
    <source>
        <dbReference type="Pfam" id="PF03313"/>
    </source>
</evidence>
<organism evidence="3 4">
    <name type="scientific">Clostridium subterminale</name>
    <dbReference type="NCBI Taxonomy" id="1550"/>
    <lineage>
        <taxon>Bacteria</taxon>
        <taxon>Bacillati</taxon>
        <taxon>Bacillota</taxon>
        <taxon>Clostridia</taxon>
        <taxon>Eubacteriales</taxon>
        <taxon>Clostridiaceae</taxon>
        <taxon>Clostridium</taxon>
    </lineage>
</organism>
<protein>
    <submittedName>
        <fullName evidence="3">L-serine ammonia-lyase, iron-sulfur-dependent, subunit alpha</fullName>
    </submittedName>
</protein>
<dbReference type="InterPro" id="IPR021144">
    <property type="entry name" value="UPF0597"/>
</dbReference>